<dbReference type="InterPro" id="IPR028896">
    <property type="entry name" value="GcvT/YgfZ/DmdA"/>
</dbReference>
<dbReference type="GO" id="GO:0008483">
    <property type="term" value="F:transaminase activity"/>
    <property type="evidence" value="ECO:0007669"/>
    <property type="project" value="UniProtKB-KW"/>
</dbReference>
<dbReference type="Gene3D" id="3.30.70.1400">
    <property type="entry name" value="Aminomethyltransferase beta-barrel domains"/>
    <property type="match status" value="1"/>
</dbReference>
<gene>
    <name evidence="7 11" type="primary">gcvT</name>
    <name evidence="11" type="ORF">SBA5_70173</name>
</gene>
<feature type="binding site" evidence="8">
    <location>
        <position position="220"/>
    </location>
    <ligand>
        <name>substrate</name>
    </ligand>
</feature>
<accession>A0A2N9M113</accession>
<evidence type="ECO:0000256" key="1">
    <source>
        <dbReference type="ARBA" id="ARBA00008609"/>
    </source>
</evidence>
<dbReference type="HAMAP" id="MF_00259">
    <property type="entry name" value="GcvT"/>
    <property type="match status" value="1"/>
</dbReference>
<proteinExistence type="inferred from homology"/>
<evidence type="ECO:0000256" key="7">
    <source>
        <dbReference type="HAMAP-Rule" id="MF_00259"/>
    </source>
</evidence>
<sequence length="392" mass="42082">MSTVPSPAAAPAATPLKKTALNATHRALKAKMVDFGGWDMPVEYPASGGGLCVGLIGEHMAVRTGVGLFDVSHMGEIQFRGAGSLAAVQHITMNDASKLADGQAHYSALLTPQGAFVDDILVHRLSVNDYLLVVNAGTTDKDFAWIKQQVGRWPGIHLSNYSPYYSQLALQGPRSLDTLKKLTSTDLAAIKNYWFTWGTVAGIPNTMIARTGYSGEGGFEVYIPSDEPTTVKMWNALLDAGAEFGIRPCGLGARNTLRLEAGMSLYGHEISEDINVLEAGLTRWLKLDKGEFIGRDALLAVQQSGGPKRRIIGLEMIERGIARDGYPVLSLEGEPIGQVTSGSPAPFLKINIAMALVPTAIAASGADVLVDVRGNRVRAKQVPLPFYKRPKR</sequence>
<dbReference type="InterPro" id="IPR027266">
    <property type="entry name" value="TrmE/GcvT-like"/>
</dbReference>
<comment type="similarity">
    <text evidence="1 7">Belongs to the GcvT family.</text>
</comment>
<dbReference type="PIRSF" id="PIRSF006487">
    <property type="entry name" value="GcvT"/>
    <property type="match status" value="1"/>
</dbReference>
<keyword evidence="3 7" id="KW-0032">Aminotransferase</keyword>
<evidence type="ECO:0000256" key="5">
    <source>
        <dbReference type="ARBA" id="ARBA00031395"/>
    </source>
</evidence>
<evidence type="ECO:0000259" key="10">
    <source>
        <dbReference type="Pfam" id="PF08669"/>
    </source>
</evidence>
<keyword evidence="11" id="KW-0489">Methyltransferase</keyword>
<dbReference type="GO" id="GO:0032259">
    <property type="term" value="P:methylation"/>
    <property type="evidence" value="ECO:0007669"/>
    <property type="project" value="UniProtKB-KW"/>
</dbReference>
<comment type="catalytic activity">
    <reaction evidence="6 7">
        <text>N(6)-[(R)-S(8)-aminomethyldihydrolipoyl]-L-lysyl-[protein] + (6S)-5,6,7,8-tetrahydrofolate = N(6)-[(R)-dihydrolipoyl]-L-lysyl-[protein] + (6R)-5,10-methylene-5,6,7,8-tetrahydrofolate + NH4(+)</text>
        <dbReference type="Rhea" id="RHEA:16945"/>
        <dbReference type="Rhea" id="RHEA-COMP:10475"/>
        <dbReference type="Rhea" id="RHEA-COMP:10492"/>
        <dbReference type="ChEBI" id="CHEBI:15636"/>
        <dbReference type="ChEBI" id="CHEBI:28938"/>
        <dbReference type="ChEBI" id="CHEBI:57453"/>
        <dbReference type="ChEBI" id="CHEBI:83100"/>
        <dbReference type="ChEBI" id="CHEBI:83143"/>
        <dbReference type="EC" id="2.1.2.10"/>
    </reaction>
</comment>
<dbReference type="InterPro" id="IPR006223">
    <property type="entry name" value="GcvT"/>
</dbReference>
<feature type="domain" description="Aminomethyltransferase C-terminal" evidence="10">
    <location>
        <begin position="309"/>
        <end position="388"/>
    </location>
</feature>
<comment type="function">
    <text evidence="7">The glycine cleavage system catalyzes the degradation of glycine.</text>
</comment>
<dbReference type="GO" id="GO:0008168">
    <property type="term" value="F:methyltransferase activity"/>
    <property type="evidence" value="ECO:0007669"/>
    <property type="project" value="UniProtKB-KW"/>
</dbReference>
<dbReference type="OrthoDB" id="9774591at2"/>
<dbReference type="Gene3D" id="2.40.30.110">
    <property type="entry name" value="Aminomethyltransferase beta-barrel domains"/>
    <property type="match status" value="1"/>
</dbReference>
<name>A0A2N9M113_9BACT</name>
<comment type="subunit">
    <text evidence="7">The glycine cleavage system is composed of four proteins: P, T, L and H.</text>
</comment>
<dbReference type="GO" id="GO:0004047">
    <property type="term" value="F:aminomethyltransferase activity"/>
    <property type="evidence" value="ECO:0007669"/>
    <property type="project" value="UniProtKB-UniRule"/>
</dbReference>
<dbReference type="GO" id="GO:0019464">
    <property type="term" value="P:glycine decarboxylation via glycine cleavage system"/>
    <property type="evidence" value="ECO:0007669"/>
    <property type="project" value="UniProtKB-UniRule"/>
</dbReference>
<evidence type="ECO:0000256" key="4">
    <source>
        <dbReference type="ARBA" id="ARBA00022679"/>
    </source>
</evidence>
<dbReference type="GO" id="GO:0005829">
    <property type="term" value="C:cytosol"/>
    <property type="evidence" value="ECO:0007669"/>
    <property type="project" value="TreeGrafter"/>
</dbReference>
<protein>
    <recommendedName>
        <fullName evidence="2 7">Aminomethyltransferase</fullName>
        <ecNumber evidence="2 7">2.1.2.10</ecNumber>
    </recommendedName>
    <alternativeName>
        <fullName evidence="5 7">Glycine cleavage system T protein</fullName>
    </alternativeName>
</protein>
<evidence type="ECO:0000256" key="3">
    <source>
        <dbReference type="ARBA" id="ARBA00022576"/>
    </source>
</evidence>
<dbReference type="InterPro" id="IPR022903">
    <property type="entry name" value="GcvT_bac"/>
</dbReference>
<dbReference type="SUPFAM" id="SSF101790">
    <property type="entry name" value="Aminomethyltransferase beta-barrel domain"/>
    <property type="match status" value="1"/>
</dbReference>
<dbReference type="InterPro" id="IPR013977">
    <property type="entry name" value="GcvT_C"/>
</dbReference>
<reference evidence="12" key="1">
    <citation type="submission" date="2018-02" db="EMBL/GenBank/DDBJ databases">
        <authorList>
            <person name="Hausmann B."/>
        </authorList>
    </citation>
    <scope>NUCLEOTIDE SEQUENCE [LARGE SCALE GENOMIC DNA]</scope>
    <source>
        <strain evidence="12">Peat soil MAG SbA5</strain>
    </source>
</reference>
<dbReference type="Gene3D" id="4.10.1250.10">
    <property type="entry name" value="Aminomethyltransferase fragment"/>
    <property type="match status" value="1"/>
</dbReference>
<dbReference type="Pfam" id="PF08669">
    <property type="entry name" value="GCV_T_C"/>
    <property type="match status" value="1"/>
</dbReference>
<evidence type="ECO:0000256" key="2">
    <source>
        <dbReference type="ARBA" id="ARBA00012616"/>
    </source>
</evidence>
<dbReference type="Pfam" id="PF01571">
    <property type="entry name" value="GCV_T"/>
    <property type="match status" value="1"/>
</dbReference>
<evidence type="ECO:0000313" key="12">
    <source>
        <dbReference type="Proteomes" id="UP000239735"/>
    </source>
</evidence>
<dbReference type="EC" id="2.1.2.10" evidence="2 7"/>
<dbReference type="EMBL" id="OKRB01000130">
    <property type="protein sequence ID" value="SPE29118.1"/>
    <property type="molecule type" value="Genomic_DNA"/>
</dbReference>
<dbReference type="InterPro" id="IPR029043">
    <property type="entry name" value="GcvT/YgfZ_C"/>
</dbReference>
<dbReference type="PANTHER" id="PTHR43757">
    <property type="entry name" value="AMINOMETHYLTRANSFERASE"/>
    <property type="match status" value="1"/>
</dbReference>
<evidence type="ECO:0000256" key="8">
    <source>
        <dbReference type="PIRSR" id="PIRSR006487-1"/>
    </source>
</evidence>
<dbReference type="FunFam" id="3.30.70.1400:FF:000001">
    <property type="entry name" value="Aminomethyltransferase"/>
    <property type="match status" value="1"/>
</dbReference>
<dbReference type="NCBIfam" id="TIGR00528">
    <property type="entry name" value="gcvT"/>
    <property type="match status" value="1"/>
</dbReference>
<dbReference type="PANTHER" id="PTHR43757:SF2">
    <property type="entry name" value="AMINOMETHYLTRANSFERASE, MITOCHONDRIAL"/>
    <property type="match status" value="1"/>
</dbReference>
<dbReference type="InterPro" id="IPR006222">
    <property type="entry name" value="GCVT_N"/>
</dbReference>
<evidence type="ECO:0000259" key="9">
    <source>
        <dbReference type="Pfam" id="PF01571"/>
    </source>
</evidence>
<dbReference type="FunFam" id="2.40.30.110:FF:000003">
    <property type="entry name" value="Aminomethyltransferase"/>
    <property type="match status" value="1"/>
</dbReference>
<dbReference type="NCBIfam" id="NF001567">
    <property type="entry name" value="PRK00389.1"/>
    <property type="match status" value="1"/>
</dbReference>
<organism evidence="11 12">
    <name type="scientific">Candidatus Sulfuritelmatomonas gaucii</name>
    <dbReference type="NCBI Taxonomy" id="2043161"/>
    <lineage>
        <taxon>Bacteria</taxon>
        <taxon>Pseudomonadati</taxon>
        <taxon>Acidobacteriota</taxon>
        <taxon>Terriglobia</taxon>
        <taxon>Terriglobales</taxon>
        <taxon>Acidobacteriaceae</taxon>
        <taxon>Candidatus Sulfuritelmatomonas</taxon>
    </lineage>
</organism>
<evidence type="ECO:0000256" key="6">
    <source>
        <dbReference type="ARBA" id="ARBA00047665"/>
    </source>
</evidence>
<dbReference type="Proteomes" id="UP000239735">
    <property type="component" value="Unassembled WGS sequence"/>
</dbReference>
<dbReference type="GO" id="GO:0005960">
    <property type="term" value="C:glycine cleavage complex"/>
    <property type="evidence" value="ECO:0007669"/>
    <property type="project" value="InterPro"/>
</dbReference>
<feature type="domain" description="GCVT N-terminal" evidence="9">
    <location>
        <begin position="23"/>
        <end position="289"/>
    </location>
</feature>
<evidence type="ECO:0000313" key="11">
    <source>
        <dbReference type="EMBL" id="SPE29118.1"/>
    </source>
</evidence>
<dbReference type="Gene3D" id="3.30.1360.120">
    <property type="entry name" value="Probable tRNA modification gtpase trme, domain 1"/>
    <property type="match status" value="1"/>
</dbReference>
<dbReference type="SUPFAM" id="SSF103025">
    <property type="entry name" value="Folate-binding domain"/>
    <property type="match status" value="1"/>
</dbReference>
<dbReference type="AlphaFoldDB" id="A0A2N9M113"/>
<keyword evidence="4 7" id="KW-0808">Transferase</keyword>